<keyword evidence="3" id="KW-1185">Reference proteome</keyword>
<protein>
    <submittedName>
        <fullName evidence="2">Uncharacterized protein</fullName>
    </submittedName>
</protein>
<comment type="caution">
    <text evidence="2">The sequence shown here is derived from an EMBL/GenBank/DDBJ whole genome shotgun (WGS) entry which is preliminary data.</text>
</comment>
<feature type="region of interest" description="Disordered" evidence="1">
    <location>
        <begin position="36"/>
        <end position="56"/>
    </location>
</feature>
<evidence type="ECO:0000313" key="2">
    <source>
        <dbReference type="EMBL" id="GBP46870.1"/>
    </source>
</evidence>
<proteinExistence type="predicted"/>
<evidence type="ECO:0000313" key="3">
    <source>
        <dbReference type="Proteomes" id="UP000299102"/>
    </source>
</evidence>
<organism evidence="2 3">
    <name type="scientific">Eumeta variegata</name>
    <name type="common">Bagworm moth</name>
    <name type="synonym">Eumeta japonica</name>
    <dbReference type="NCBI Taxonomy" id="151549"/>
    <lineage>
        <taxon>Eukaryota</taxon>
        <taxon>Metazoa</taxon>
        <taxon>Ecdysozoa</taxon>
        <taxon>Arthropoda</taxon>
        <taxon>Hexapoda</taxon>
        <taxon>Insecta</taxon>
        <taxon>Pterygota</taxon>
        <taxon>Neoptera</taxon>
        <taxon>Endopterygota</taxon>
        <taxon>Lepidoptera</taxon>
        <taxon>Glossata</taxon>
        <taxon>Ditrysia</taxon>
        <taxon>Tineoidea</taxon>
        <taxon>Psychidae</taxon>
        <taxon>Oiketicinae</taxon>
        <taxon>Eumeta</taxon>
    </lineage>
</organism>
<gene>
    <name evidence="2" type="ORF">EVAR_78573_1</name>
</gene>
<accession>A0A4C1W7K9</accession>
<evidence type="ECO:0000256" key="1">
    <source>
        <dbReference type="SAM" id="MobiDB-lite"/>
    </source>
</evidence>
<reference evidence="2 3" key="1">
    <citation type="journal article" date="2019" name="Commun. Biol.">
        <title>The bagworm genome reveals a unique fibroin gene that provides high tensile strength.</title>
        <authorList>
            <person name="Kono N."/>
            <person name="Nakamura H."/>
            <person name="Ohtoshi R."/>
            <person name="Tomita M."/>
            <person name="Numata K."/>
            <person name="Arakawa K."/>
        </authorList>
    </citation>
    <scope>NUCLEOTIDE SEQUENCE [LARGE SCALE GENOMIC DNA]</scope>
</reference>
<dbReference type="AlphaFoldDB" id="A0A4C1W7K9"/>
<name>A0A4C1W7K9_EUMVA</name>
<sequence>MRDGLSTVFANRAGLVVRPTTTPISRARQAAFYCRENSNRSPETMPRPHSDTGGVDLSSSFTRFIAKALQVIE</sequence>
<dbReference type="EMBL" id="BGZK01000490">
    <property type="protein sequence ID" value="GBP46870.1"/>
    <property type="molecule type" value="Genomic_DNA"/>
</dbReference>
<dbReference type="Proteomes" id="UP000299102">
    <property type="component" value="Unassembled WGS sequence"/>
</dbReference>